<dbReference type="SUPFAM" id="SSF54862">
    <property type="entry name" value="4Fe-4S ferredoxins"/>
    <property type="match status" value="1"/>
</dbReference>
<keyword evidence="2" id="KW-1185">Reference proteome</keyword>
<dbReference type="Pfam" id="PF13459">
    <property type="entry name" value="Fer4_15"/>
    <property type="match status" value="1"/>
</dbReference>
<dbReference type="RefSeq" id="WP_110363634.1">
    <property type="nucleotide sequence ID" value="NZ_QFLI01000014.1"/>
</dbReference>
<dbReference type="Proteomes" id="UP000248079">
    <property type="component" value="Unassembled WGS sequence"/>
</dbReference>
<dbReference type="OrthoDB" id="9813230at2"/>
<protein>
    <submittedName>
        <fullName evidence="1">Ferredoxin</fullName>
    </submittedName>
</protein>
<evidence type="ECO:0000313" key="1">
    <source>
        <dbReference type="EMBL" id="PXX95713.1"/>
    </source>
</evidence>
<sequence>MKRVYQRRGKCIGCAYCVGVAPGFWLMNESDGKCDLLGANFIKNEFVLDIFDDEFEQNQKAAEICPANCIRIE</sequence>
<accession>A0A2V3ZQU0</accession>
<proteinExistence type="predicted"/>
<dbReference type="AlphaFoldDB" id="A0A2V3ZQU0"/>
<gene>
    <name evidence="1" type="ORF">DF185_21720</name>
</gene>
<reference evidence="1 2" key="1">
    <citation type="submission" date="2018-05" db="EMBL/GenBank/DDBJ databases">
        <title>Marinifilum breve JC075T sp. nov., a marine bacterium isolated from Yongle Blue Hole in the South China Sea.</title>
        <authorList>
            <person name="Fu T."/>
        </authorList>
    </citation>
    <scope>NUCLEOTIDE SEQUENCE [LARGE SCALE GENOMIC DNA]</scope>
    <source>
        <strain evidence="1 2">JC075</strain>
    </source>
</reference>
<evidence type="ECO:0000313" key="2">
    <source>
        <dbReference type="Proteomes" id="UP000248079"/>
    </source>
</evidence>
<name>A0A2V3ZQU0_9BACT</name>
<dbReference type="Gene3D" id="3.30.70.20">
    <property type="match status" value="1"/>
</dbReference>
<dbReference type="EMBL" id="QFLI01000014">
    <property type="protein sequence ID" value="PXX95713.1"/>
    <property type="molecule type" value="Genomic_DNA"/>
</dbReference>
<organism evidence="1 2">
    <name type="scientific">Marinifilum breve</name>
    <dbReference type="NCBI Taxonomy" id="2184082"/>
    <lineage>
        <taxon>Bacteria</taxon>
        <taxon>Pseudomonadati</taxon>
        <taxon>Bacteroidota</taxon>
        <taxon>Bacteroidia</taxon>
        <taxon>Marinilabiliales</taxon>
        <taxon>Marinifilaceae</taxon>
    </lineage>
</organism>
<comment type="caution">
    <text evidence="1">The sequence shown here is derived from an EMBL/GenBank/DDBJ whole genome shotgun (WGS) entry which is preliminary data.</text>
</comment>